<accession>A2SP74</accession>
<evidence type="ECO:0000313" key="2">
    <source>
        <dbReference type="EMBL" id="ABM97363.1"/>
    </source>
</evidence>
<keyword evidence="3" id="KW-1185">Reference proteome</keyword>
<proteinExistence type="predicted"/>
<protein>
    <submittedName>
        <fullName evidence="2">Uncharacterized protein</fullName>
    </submittedName>
</protein>
<sequence>MFDIYSPAPQKNADSRRAFPWTSGNESRERDSGQLEPRSTRLDHLCHDLRSLIARRQPAEREVLGKVVLVPFPYRNDRARAAL</sequence>
<evidence type="ECO:0000313" key="3">
    <source>
        <dbReference type="Proteomes" id="UP000000366"/>
    </source>
</evidence>
<dbReference type="HOGENOM" id="CLU_2538719_0_0_4"/>
<feature type="region of interest" description="Disordered" evidence="1">
    <location>
        <begin position="1"/>
        <end position="39"/>
    </location>
</feature>
<keyword evidence="2" id="KW-0614">Plasmid</keyword>
<dbReference type="AlphaFoldDB" id="A2SP74"/>
<organism evidence="2 3">
    <name type="scientific">Methylibium petroleiphilum (strain ATCC BAA-1232 / LMG 22953 / PM1)</name>
    <dbReference type="NCBI Taxonomy" id="420662"/>
    <lineage>
        <taxon>Bacteria</taxon>
        <taxon>Pseudomonadati</taxon>
        <taxon>Pseudomonadota</taxon>
        <taxon>Betaproteobacteria</taxon>
        <taxon>Burkholderiales</taxon>
        <taxon>Sphaerotilaceae</taxon>
        <taxon>Methylibium</taxon>
    </lineage>
</organism>
<evidence type="ECO:0000256" key="1">
    <source>
        <dbReference type="SAM" id="MobiDB-lite"/>
    </source>
</evidence>
<dbReference type="Proteomes" id="UP000000366">
    <property type="component" value="Plasmid RPME01"/>
</dbReference>
<gene>
    <name evidence="2" type="ordered locus">Mpe_B0599</name>
</gene>
<geneLocation type="plasmid" evidence="2 3">
    <name>RPME01</name>
</geneLocation>
<reference evidence="2 3" key="1">
    <citation type="journal article" date="2007" name="J. Bacteriol.">
        <title>Whole-genome analysis of the methyl tert-butyl ether-degrading beta-proteobacterium Methylibium petroleiphilum PM1.</title>
        <authorList>
            <person name="Kane S.R."/>
            <person name="Chakicherla A.Y."/>
            <person name="Chain P.S.G."/>
            <person name="Schmidt R."/>
            <person name="Shin M.W."/>
            <person name="Legler T.C."/>
            <person name="Scow K.M."/>
            <person name="Larimer F.W."/>
            <person name="Lucas S.M."/>
            <person name="Richardson P.M."/>
            <person name="Hristova K.R."/>
        </authorList>
    </citation>
    <scope>NUCLEOTIDE SEQUENCE [LARGE SCALE GENOMIC DNA]</scope>
    <source>
        <strain evidence="3">ATCC BAA-1232 / LMG 22953 / PM1</strain>
        <plasmid evidence="2 3">RPME01</plasmid>
    </source>
</reference>
<name>A2SP74_METPP</name>
<dbReference type="KEGG" id="mpt:Mpe_B0599"/>
<feature type="compositionally biased region" description="Basic and acidic residues" evidence="1">
    <location>
        <begin position="26"/>
        <end position="39"/>
    </location>
</feature>
<dbReference type="EMBL" id="CP000556">
    <property type="protein sequence ID" value="ABM97363.1"/>
    <property type="molecule type" value="Genomic_DNA"/>
</dbReference>